<dbReference type="InterPro" id="IPR050660">
    <property type="entry name" value="NEK_Ser/Thr_kinase"/>
</dbReference>
<dbReference type="PROSITE" id="PS50011">
    <property type="entry name" value="PROTEIN_KINASE_DOM"/>
    <property type="match status" value="1"/>
</dbReference>
<dbReference type="Gene3D" id="1.10.510.10">
    <property type="entry name" value="Transferase(Phosphotransferase) domain 1"/>
    <property type="match status" value="1"/>
</dbReference>
<dbReference type="EMBL" id="GG662656">
    <property type="protein sequence ID" value="EAR97926.2"/>
    <property type="molecule type" value="Genomic_DNA"/>
</dbReference>
<evidence type="ECO:0000313" key="11">
    <source>
        <dbReference type="Proteomes" id="UP000009168"/>
    </source>
</evidence>
<dbReference type="InterPro" id="IPR006553">
    <property type="entry name" value="Leu-rich_rpt_Cys-con_subtyp"/>
</dbReference>
<keyword evidence="6" id="KW-0067">ATP-binding</keyword>
<keyword evidence="11" id="KW-1185">Reference proteome</keyword>
<evidence type="ECO:0000256" key="7">
    <source>
        <dbReference type="ARBA" id="ARBA00047899"/>
    </source>
</evidence>
<dbReference type="Pfam" id="PF00069">
    <property type="entry name" value="Pkinase"/>
    <property type="match status" value="1"/>
</dbReference>
<dbReference type="EC" id="2.7.11.1" evidence="1"/>
<organism evidence="10 11">
    <name type="scientific">Tetrahymena thermophila (strain SB210)</name>
    <dbReference type="NCBI Taxonomy" id="312017"/>
    <lineage>
        <taxon>Eukaryota</taxon>
        <taxon>Sar</taxon>
        <taxon>Alveolata</taxon>
        <taxon>Ciliophora</taxon>
        <taxon>Intramacronucleata</taxon>
        <taxon>Oligohymenophorea</taxon>
        <taxon>Hymenostomatida</taxon>
        <taxon>Tetrahymenina</taxon>
        <taxon>Tetrahymenidae</taxon>
        <taxon>Tetrahymena</taxon>
    </lineage>
</organism>
<feature type="domain" description="Protein kinase" evidence="9">
    <location>
        <begin position="31"/>
        <end position="292"/>
    </location>
</feature>
<name>I7LVD6_TETTS</name>
<dbReference type="InterPro" id="IPR000719">
    <property type="entry name" value="Prot_kinase_dom"/>
</dbReference>
<keyword evidence="2" id="KW-0723">Serine/threonine-protein kinase</keyword>
<evidence type="ECO:0000256" key="2">
    <source>
        <dbReference type="ARBA" id="ARBA00022527"/>
    </source>
</evidence>
<evidence type="ECO:0000313" key="10">
    <source>
        <dbReference type="EMBL" id="EAR97926.2"/>
    </source>
</evidence>
<evidence type="ECO:0000259" key="9">
    <source>
        <dbReference type="PROSITE" id="PS50011"/>
    </source>
</evidence>
<dbReference type="PANTHER" id="PTHR43671:SF98">
    <property type="entry name" value="SERINE_THREONINE-PROTEIN KINASE NEK11"/>
    <property type="match status" value="1"/>
</dbReference>
<dbReference type="SUPFAM" id="SSF52047">
    <property type="entry name" value="RNI-like"/>
    <property type="match status" value="1"/>
</dbReference>
<comment type="catalytic activity">
    <reaction evidence="8">
        <text>L-seryl-[protein] + ATP = O-phospho-L-seryl-[protein] + ADP + H(+)</text>
        <dbReference type="Rhea" id="RHEA:17989"/>
        <dbReference type="Rhea" id="RHEA-COMP:9863"/>
        <dbReference type="Rhea" id="RHEA-COMP:11604"/>
        <dbReference type="ChEBI" id="CHEBI:15378"/>
        <dbReference type="ChEBI" id="CHEBI:29999"/>
        <dbReference type="ChEBI" id="CHEBI:30616"/>
        <dbReference type="ChEBI" id="CHEBI:83421"/>
        <dbReference type="ChEBI" id="CHEBI:456216"/>
        <dbReference type="EC" id="2.7.11.1"/>
    </reaction>
</comment>
<sequence length="708" mass="82797">MNNLGVEVSKQLQNDSQELFKNQFEVIQTIIKDLQNYGYTVIGLLNNDYENPKLEAQKCGMVVIIKCKLVQSLEKMNEYIDLIKKLKSVPHINHFIEGIFSTDVKFFYYITQKLNCNLEQIMLNSQQKQKVLPFNQIVGLAIQVTKAIIGMQSQSTFHLTINPQKILYSVEKNSFYLSDYGYINMRNNHINQSNLKLEQKKYLAPEILFNSQKPSNRSDIYSLGLILLELTTGFFVENSKAFQLKKSFKLKDNIYSEAKQHQELNEIIQQMLLIDKKKRINAQNLLKKLDYLRQLEQLYYKEQLEEKVSSKVLQQTVEIFNKSFDQIDIEFISTNVIKQYQQEEALYKRIKNIKQLNGLPKSKFLQEHNAQKIKNQSDIANLESTSSMSQMASSQTFTNLQNQSLSQNLSKTKISFQQNFKRIRTLPSKIQTNNLIQLKKNYHKSYSDFERVIDWSIDWNKLQQKYLIHKDKLKKIFTEVESQKDNYLTKQEIKIECENYNLQNSGLLFISNALSQCLLLTTLNLNFQFNQISDQSLYKVSKYLKQCLYLRNLTLFLDRNQISDSGLQDLSLNLLNNWNGTNLALSFSRNQIKDQGICNLANSINTMKNLTSLGLYFDHNFISDASIYQLSNSIISCSSLCSIRFQFDYNQICNSRTIIQLGQNLSTLSQIYYLKLSFYGNNFKLKENIQTAFDQYFGNLKHNYTIYM</sequence>
<evidence type="ECO:0000256" key="1">
    <source>
        <dbReference type="ARBA" id="ARBA00012513"/>
    </source>
</evidence>
<evidence type="ECO:0000256" key="5">
    <source>
        <dbReference type="ARBA" id="ARBA00022777"/>
    </source>
</evidence>
<accession>I7LVD6</accession>
<protein>
    <recommendedName>
        <fullName evidence="1">non-specific serine/threonine protein kinase</fullName>
        <ecNumber evidence="1">2.7.11.1</ecNumber>
    </recommendedName>
</protein>
<evidence type="ECO:0000256" key="6">
    <source>
        <dbReference type="ARBA" id="ARBA00022840"/>
    </source>
</evidence>
<comment type="catalytic activity">
    <reaction evidence="7">
        <text>L-threonyl-[protein] + ATP = O-phospho-L-threonyl-[protein] + ADP + H(+)</text>
        <dbReference type="Rhea" id="RHEA:46608"/>
        <dbReference type="Rhea" id="RHEA-COMP:11060"/>
        <dbReference type="Rhea" id="RHEA-COMP:11605"/>
        <dbReference type="ChEBI" id="CHEBI:15378"/>
        <dbReference type="ChEBI" id="CHEBI:30013"/>
        <dbReference type="ChEBI" id="CHEBI:30616"/>
        <dbReference type="ChEBI" id="CHEBI:61977"/>
        <dbReference type="ChEBI" id="CHEBI:456216"/>
        <dbReference type="EC" id="2.7.11.1"/>
    </reaction>
</comment>
<keyword evidence="5 10" id="KW-0418">Kinase</keyword>
<evidence type="ECO:0000256" key="4">
    <source>
        <dbReference type="ARBA" id="ARBA00022741"/>
    </source>
</evidence>
<dbReference type="SMART" id="SM00220">
    <property type="entry name" value="S_TKc"/>
    <property type="match status" value="1"/>
</dbReference>
<dbReference type="Gene3D" id="3.80.10.10">
    <property type="entry name" value="Ribonuclease Inhibitor"/>
    <property type="match status" value="2"/>
</dbReference>
<dbReference type="GO" id="GO:0004674">
    <property type="term" value="F:protein serine/threonine kinase activity"/>
    <property type="evidence" value="ECO:0007669"/>
    <property type="project" value="UniProtKB-KW"/>
</dbReference>
<dbReference type="RefSeq" id="XP_001018171.2">
    <property type="nucleotide sequence ID" value="XM_001018171.2"/>
</dbReference>
<dbReference type="SUPFAM" id="SSF56112">
    <property type="entry name" value="Protein kinase-like (PK-like)"/>
    <property type="match status" value="1"/>
</dbReference>
<dbReference type="InterPro" id="IPR032675">
    <property type="entry name" value="LRR_dom_sf"/>
</dbReference>
<dbReference type="SMART" id="SM00367">
    <property type="entry name" value="LRR_CC"/>
    <property type="match status" value="3"/>
</dbReference>
<dbReference type="AlphaFoldDB" id="I7LVD6"/>
<keyword evidence="4" id="KW-0547">Nucleotide-binding</keyword>
<dbReference type="OrthoDB" id="312768at2759"/>
<dbReference type="GO" id="GO:0005524">
    <property type="term" value="F:ATP binding"/>
    <property type="evidence" value="ECO:0007669"/>
    <property type="project" value="UniProtKB-KW"/>
</dbReference>
<dbReference type="InParanoid" id="I7LVD6"/>
<proteinExistence type="predicted"/>
<dbReference type="KEGG" id="tet:TTHERM_00283150"/>
<evidence type="ECO:0000256" key="3">
    <source>
        <dbReference type="ARBA" id="ARBA00022679"/>
    </source>
</evidence>
<gene>
    <name evidence="10" type="ORF">TTHERM_00283150</name>
</gene>
<dbReference type="InterPro" id="IPR011009">
    <property type="entry name" value="Kinase-like_dom_sf"/>
</dbReference>
<dbReference type="GeneID" id="7837954"/>
<keyword evidence="3" id="KW-0808">Transferase</keyword>
<dbReference type="Proteomes" id="UP000009168">
    <property type="component" value="Unassembled WGS sequence"/>
</dbReference>
<evidence type="ECO:0000256" key="8">
    <source>
        <dbReference type="ARBA" id="ARBA00048679"/>
    </source>
</evidence>
<reference evidence="11" key="1">
    <citation type="journal article" date="2006" name="PLoS Biol.">
        <title>Macronuclear genome sequence of the ciliate Tetrahymena thermophila, a model eukaryote.</title>
        <authorList>
            <person name="Eisen J.A."/>
            <person name="Coyne R.S."/>
            <person name="Wu M."/>
            <person name="Wu D."/>
            <person name="Thiagarajan M."/>
            <person name="Wortman J.R."/>
            <person name="Badger J.H."/>
            <person name="Ren Q."/>
            <person name="Amedeo P."/>
            <person name="Jones K.M."/>
            <person name="Tallon L.J."/>
            <person name="Delcher A.L."/>
            <person name="Salzberg S.L."/>
            <person name="Silva J.C."/>
            <person name="Haas B.J."/>
            <person name="Majoros W.H."/>
            <person name="Farzad M."/>
            <person name="Carlton J.M."/>
            <person name="Smith R.K. Jr."/>
            <person name="Garg J."/>
            <person name="Pearlman R.E."/>
            <person name="Karrer K.M."/>
            <person name="Sun L."/>
            <person name="Manning G."/>
            <person name="Elde N.C."/>
            <person name="Turkewitz A.P."/>
            <person name="Asai D.J."/>
            <person name="Wilkes D.E."/>
            <person name="Wang Y."/>
            <person name="Cai H."/>
            <person name="Collins K."/>
            <person name="Stewart B.A."/>
            <person name="Lee S.R."/>
            <person name="Wilamowska K."/>
            <person name="Weinberg Z."/>
            <person name="Ruzzo W.L."/>
            <person name="Wloga D."/>
            <person name="Gaertig J."/>
            <person name="Frankel J."/>
            <person name="Tsao C.-C."/>
            <person name="Gorovsky M.A."/>
            <person name="Keeling P.J."/>
            <person name="Waller R.F."/>
            <person name="Patron N.J."/>
            <person name="Cherry J.M."/>
            <person name="Stover N.A."/>
            <person name="Krieger C.J."/>
            <person name="del Toro C."/>
            <person name="Ryder H.F."/>
            <person name="Williamson S.C."/>
            <person name="Barbeau R.A."/>
            <person name="Hamilton E.P."/>
            <person name="Orias E."/>
        </authorList>
    </citation>
    <scope>NUCLEOTIDE SEQUENCE [LARGE SCALE GENOMIC DNA]</scope>
    <source>
        <strain evidence="11">SB210</strain>
    </source>
</reference>
<dbReference type="PANTHER" id="PTHR43671">
    <property type="entry name" value="SERINE/THREONINE-PROTEIN KINASE NEK"/>
    <property type="match status" value="1"/>
</dbReference>